<dbReference type="InterPro" id="IPR007348">
    <property type="entry name" value="CopC_dom"/>
</dbReference>
<feature type="compositionally biased region" description="Low complexity" evidence="3">
    <location>
        <begin position="153"/>
        <end position="170"/>
    </location>
</feature>
<dbReference type="InterPro" id="IPR014755">
    <property type="entry name" value="Cu-Rt/internalin_Ig-like"/>
</dbReference>
<feature type="transmembrane region" description="Helical" evidence="4">
    <location>
        <begin position="176"/>
        <end position="196"/>
    </location>
</feature>
<dbReference type="SUPFAM" id="SSF81296">
    <property type="entry name" value="E set domains"/>
    <property type="match status" value="1"/>
</dbReference>
<gene>
    <name evidence="6" type="ORF">EDD32_1608</name>
</gene>
<reference evidence="6 7" key="1">
    <citation type="submission" date="2018-11" db="EMBL/GenBank/DDBJ databases">
        <title>Sequencing the genomes of 1000 actinobacteria strains.</title>
        <authorList>
            <person name="Klenk H.-P."/>
        </authorList>
    </citation>
    <scope>NUCLEOTIDE SEQUENCE [LARGE SCALE GENOMIC DNA]</scope>
    <source>
        <strain evidence="6 7">DSM 14418</strain>
    </source>
</reference>
<dbReference type="Gene3D" id="2.60.40.1220">
    <property type="match status" value="1"/>
</dbReference>
<comment type="caution">
    <text evidence="6">The sequence shown here is derived from an EMBL/GenBank/DDBJ whole genome shotgun (WGS) entry which is preliminary data.</text>
</comment>
<dbReference type="Pfam" id="PF04234">
    <property type="entry name" value="CopC"/>
    <property type="match status" value="1"/>
</dbReference>
<accession>A0A3N4Z1K1</accession>
<protein>
    <recommendedName>
        <fullName evidence="5">CopC domain-containing protein</fullName>
    </recommendedName>
</protein>
<organism evidence="6 7">
    <name type="scientific">Georgenia muralis</name>
    <dbReference type="NCBI Taxonomy" id="154117"/>
    <lineage>
        <taxon>Bacteria</taxon>
        <taxon>Bacillati</taxon>
        <taxon>Actinomycetota</taxon>
        <taxon>Actinomycetes</taxon>
        <taxon>Micrococcales</taxon>
        <taxon>Bogoriellaceae</taxon>
        <taxon>Georgenia</taxon>
    </lineage>
</organism>
<keyword evidence="4" id="KW-1133">Transmembrane helix</keyword>
<dbReference type="GO" id="GO:0005507">
    <property type="term" value="F:copper ion binding"/>
    <property type="evidence" value="ECO:0007669"/>
    <property type="project" value="InterPro"/>
</dbReference>
<evidence type="ECO:0000256" key="1">
    <source>
        <dbReference type="ARBA" id="ARBA00022729"/>
    </source>
</evidence>
<feature type="compositionally biased region" description="Pro residues" evidence="3">
    <location>
        <begin position="143"/>
        <end position="152"/>
    </location>
</feature>
<name>A0A3N4Z1K1_9MICO</name>
<evidence type="ECO:0000256" key="3">
    <source>
        <dbReference type="SAM" id="MobiDB-lite"/>
    </source>
</evidence>
<dbReference type="AlphaFoldDB" id="A0A3N4Z1K1"/>
<evidence type="ECO:0000256" key="2">
    <source>
        <dbReference type="ARBA" id="ARBA00023008"/>
    </source>
</evidence>
<evidence type="ECO:0000313" key="7">
    <source>
        <dbReference type="Proteomes" id="UP000280726"/>
    </source>
</evidence>
<feature type="domain" description="CopC" evidence="5">
    <location>
        <begin position="35"/>
        <end position="133"/>
    </location>
</feature>
<feature type="region of interest" description="Disordered" evidence="3">
    <location>
        <begin position="134"/>
        <end position="170"/>
    </location>
</feature>
<dbReference type="RefSeq" id="WP_123916472.1">
    <property type="nucleotide sequence ID" value="NZ_RKRA01000001.1"/>
</dbReference>
<sequence>MRARTRRTAWPARALAAAAVLVLLVLGPLTGAYAHEDLRSSVPADGSAGPTPAAVELVPAAVELVLTAPPLAVGAQVVVSGPAGPVTSAPPVVEGARLSAALPERLPPGKYRMAWQVTAADGHPVTGELGFTVAPSPAGTAEPDPPPQPTRPTAPVAEDAAVGPGPVDGPADGTPVTPFVAGIVAVGAVVAGWLVVRRP</sequence>
<dbReference type="Proteomes" id="UP000280726">
    <property type="component" value="Unassembled WGS sequence"/>
</dbReference>
<keyword evidence="1" id="KW-0732">Signal</keyword>
<keyword evidence="4" id="KW-0472">Membrane</keyword>
<dbReference type="GO" id="GO:0042597">
    <property type="term" value="C:periplasmic space"/>
    <property type="evidence" value="ECO:0007669"/>
    <property type="project" value="InterPro"/>
</dbReference>
<evidence type="ECO:0000256" key="4">
    <source>
        <dbReference type="SAM" id="Phobius"/>
    </source>
</evidence>
<keyword evidence="7" id="KW-1185">Reference proteome</keyword>
<evidence type="ECO:0000313" key="6">
    <source>
        <dbReference type="EMBL" id="RPF27139.1"/>
    </source>
</evidence>
<evidence type="ECO:0000259" key="5">
    <source>
        <dbReference type="Pfam" id="PF04234"/>
    </source>
</evidence>
<keyword evidence="2" id="KW-0186">Copper</keyword>
<dbReference type="GO" id="GO:0046688">
    <property type="term" value="P:response to copper ion"/>
    <property type="evidence" value="ECO:0007669"/>
    <property type="project" value="InterPro"/>
</dbReference>
<proteinExistence type="predicted"/>
<dbReference type="EMBL" id="RKRA01000001">
    <property type="protein sequence ID" value="RPF27139.1"/>
    <property type="molecule type" value="Genomic_DNA"/>
</dbReference>
<dbReference type="InterPro" id="IPR014756">
    <property type="entry name" value="Ig_E-set"/>
</dbReference>
<dbReference type="OrthoDB" id="5242236at2"/>
<keyword evidence="4" id="KW-0812">Transmembrane</keyword>